<dbReference type="EMBL" id="KF900991">
    <property type="protein sequence ID" value="AIF14058.1"/>
    <property type="molecule type" value="Genomic_DNA"/>
</dbReference>
<accession>A0A075HJE2</accession>
<sequence length="201" mass="23591">MITRIQKRRTLITREKFDFIKEKYSRVASWAIWAHEDKEPKSNMGDLSVLDPEINKNLLSELNPNVVLVGLNFSEDVDHKPFENFHAGGKFTDFKTRYALRDSPYWGGYMTDIIKDYSEKESGELVKYLKTNKAFEQSNIESFRQELRDIGAEKPILVSFGNAVYDILKRNLPEFKIVKIPHYAHFMSKEKYREQVKELSS</sequence>
<evidence type="ECO:0008006" key="2">
    <source>
        <dbReference type="Google" id="ProtNLM"/>
    </source>
</evidence>
<proteinExistence type="predicted"/>
<protein>
    <recommendedName>
        <fullName evidence="2">Uracil DNA glycosylase superfamily protein</fullName>
    </recommendedName>
</protein>
<organism evidence="1">
    <name type="scientific">uncultured marine thaumarchaeote KM3_65_H02</name>
    <dbReference type="NCBI Taxonomy" id="1456226"/>
    <lineage>
        <taxon>Archaea</taxon>
        <taxon>Nitrososphaerota</taxon>
        <taxon>environmental samples</taxon>
    </lineage>
</organism>
<evidence type="ECO:0000313" key="1">
    <source>
        <dbReference type="EMBL" id="AIF14058.1"/>
    </source>
</evidence>
<name>A0A075HJE2_9ARCH</name>
<reference evidence="1" key="1">
    <citation type="journal article" date="2014" name="Genome Biol. Evol.">
        <title>Pangenome evidence for extensive interdomain horizontal transfer affecting lineage core and shell genes in uncultured planktonic thaumarchaeota and euryarchaeota.</title>
        <authorList>
            <person name="Deschamps P."/>
            <person name="Zivanovic Y."/>
            <person name="Moreira D."/>
            <person name="Rodriguez-Valera F."/>
            <person name="Lopez-Garcia P."/>
        </authorList>
    </citation>
    <scope>NUCLEOTIDE SEQUENCE</scope>
</reference>
<dbReference type="AlphaFoldDB" id="A0A075HJE2"/>